<keyword evidence="2" id="KW-1185">Reference proteome</keyword>
<dbReference type="SUPFAM" id="SSF56784">
    <property type="entry name" value="HAD-like"/>
    <property type="match status" value="1"/>
</dbReference>
<dbReference type="Gene3D" id="3.40.50.1000">
    <property type="entry name" value="HAD superfamily/HAD-like"/>
    <property type="match status" value="1"/>
</dbReference>
<accession>A0ABU5C303</accession>
<dbReference type="NCBIfam" id="TIGR01484">
    <property type="entry name" value="HAD-SF-IIB"/>
    <property type="match status" value="1"/>
</dbReference>
<reference evidence="1 2" key="1">
    <citation type="submission" date="2023-10" db="EMBL/GenBank/DDBJ databases">
        <title>Virgibacillus halophilus 5B73C genome.</title>
        <authorList>
            <person name="Miliotis G."/>
            <person name="Sengupta P."/>
            <person name="Hameed A."/>
            <person name="Chuvochina M."/>
            <person name="Mcdonagh F."/>
            <person name="Simpson A.C."/>
            <person name="Singh N.K."/>
            <person name="Rekha P.D."/>
            <person name="Raman K."/>
            <person name="Hugenholtz P."/>
            <person name="Venkateswaran K."/>
        </authorList>
    </citation>
    <scope>NUCLEOTIDE SEQUENCE [LARGE SCALE GENOMIC DNA]</scope>
    <source>
        <strain evidence="1 2">5B73C</strain>
    </source>
</reference>
<dbReference type="EMBL" id="JAWDIP010000003">
    <property type="protein sequence ID" value="MDY0393687.1"/>
    <property type="molecule type" value="Genomic_DNA"/>
</dbReference>
<gene>
    <name evidence="1" type="ORF">RWE15_03565</name>
</gene>
<dbReference type="PANTHER" id="PTHR10000:SF8">
    <property type="entry name" value="HAD SUPERFAMILY HYDROLASE-LIKE, TYPE 3"/>
    <property type="match status" value="1"/>
</dbReference>
<dbReference type="InterPro" id="IPR023214">
    <property type="entry name" value="HAD_sf"/>
</dbReference>
<dbReference type="InterPro" id="IPR036412">
    <property type="entry name" value="HAD-like_sf"/>
</dbReference>
<dbReference type="Proteomes" id="UP001281447">
    <property type="component" value="Unassembled WGS sequence"/>
</dbReference>
<comment type="caution">
    <text evidence="1">The sequence shown here is derived from an EMBL/GenBank/DDBJ whole genome shotgun (WGS) entry which is preliminary data.</text>
</comment>
<name>A0ABU5C303_9BACI</name>
<dbReference type="InterPro" id="IPR006379">
    <property type="entry name" value="HAD-SF_hydro_IIB"/>
</dbReference>
<proteinExistence type="predicted"/>
<protein>
    <submittedName>
        <fullName evidence="1">HAD-IIB family hydrolase</fullName>
    </submittedName>
</protein>
<dbReference type="GO" id="GO:0016787">
    <property type="term" value="F:hydrolase activity"/>
    <property type="evidence" value="ECO:0007669"/>
    <property type="project" value="UniProtKB-KW"/>
</dbReference>
<dbReference type="Pfam" id="PF08282">
    <property type="entry name" value="Hydrolase_3"/>
    <property type="match status" value="1"/>
</dbReference>
<keyword evidence="1" id="KW-0378">Hydrolase</keyword>
<evidence type="ECO:0000313" key="2">
    <source>
        <dbReference type="Proteomes" id="UP001281447"/>
    </source>
</evidence>
<dbReference type="Gene3D" id="3.30.1240.10">
    <property type="match status" value="1"/>
</dbReference>
<dbReference type="PANTHER" id="PTHR10000">
    <property type="entry name" value="PHOSPHOSERINE PHOSPHATASE"/>
    <property type="match status" value="1"/>
</dbReference>
<sequence length="123" mass="13453">MQKIGKTILPSVIMTFGSEDIFRRLVPFINKNFGQHVDTIETSSRTLEILAKGVSKGAAVTRILQELQFDTSVCAIGDSANDISMFEIADYAFSVPKASVCAKDKADELYPTVGDCINAFIKK</sequence>
<evidence type="ECO:0000313" key="1">
    <source>
        <dbReference type="EMBL" id="MDY0393687.1"/>
    </source>
</evidence>
<organism evidence="1 2">
    <name type="scientific">Tigheibacillus halophilus</name>
    <dbReference type="NCBI Taxonomy" id="361280"/>
    <lineage>
        <taxon>Bacteria</taxon>
        <taxon>Bacillati</taxon>
        <taxon>Bacillota</taxon>
        <taxon>Bacilli</taxon>
        <taxon>Bacillales</taxon>
        <taxon>Bacillaceae</taxon>
        <taxon>Tigheibacillus</taxon>
    </lineage>
</organism>